<dbReference type="Proteomes" id="UP000823749">
    <property type="component" value="Chromosome 7"/>
</dbReference>
<dbReference type="EMBL" id="JACTNZ010000007">
    <property type="protein sequence ID" value="KAG5539828.1"/>
    <property type="molecule type" value="Genomic_DNA"/>
</dbReference>
<reference evidence="7" key="1">
    <citation type="submission" date="2020-08" db="EMBL/GenBank/DDBJ databases">
        <title>Plant Genome Project.</title>
        <authorList>
            <person name="Zhang R.-G."/>
        </authorList>
    </citation>
    <scope>NUCLEOTIDE SEQUENCE</scope>
    <source>
        <strain evidence="7">WSP0</strain>
        <tissue evidence="7">Leaf</tissue>
    </source>
</reference>
<comment type="caution">
    <text evidence="7">The sequence shown here is derived from an EMBL/GenBank/DDBJ whole genome shotgun (WGS) entry which is preliminary data.</text>
</comment>
<keyword evidence="8" id="KW-1185">Reference proteome</keyword>
<evidence type="ECO:0000256" key="1">
    <source>
        <dbReference type="ARBA" id="ARBA00009183"/>
    </source>
</evidence>
<gene>
    <name evidence="7" type="ORF">RHGRI_020145</name>
</gene>
<organism evidence="7 8">
    <name type="scientific">Rhododendron griersonianum</name>
    <dbReference type="NCBI Taxonomy" id="479676"/>
    <lineage>
        <taxon>Eukaryota</taxon>
        <taxon>Viridiplantae</taxon>
        <taxon>Streptophyta</taxon>
        <taxon>Embryophyta</taxon>
        <taxon>Tracheophyta</taxon>
        <taxon>Spermatophyta</taxon>
        <taxon>Magnoliopsida</taxon>
        <taxon>eudicotyledons</taxon>
        <taxon>Gunneridae</taxon>
        <taxon>Pentapetalae</taxon>
        <taxon>asterids</taxon>
        <taxon>Ericales</taxon>
        <taxon>Ericaceae</taxon>
        <taxon>Ericoideae</taxon>
        <taxon>Rhodoreae</taxon>
        <taxon>Rhododendron</taxon>
    </lineage>
</organism>
<evidence type="ECO:0000256" key="6">
    <source>
        <dbReference type="RuleBase" id="RU361177"/>
    </source>
</evidence>
<dbReference type="InterPro" id="IPR036188">
    <property type="entry name" value="FAD/NAD-bd_sf"/>
</dbReference>
<evidence type="ECO:0000256" key="3">
    <source>
        <dbReference type="ARBA" id="ARBA00022827"/>
    </source>
</evidence>
<sequence>MTTVLPKYVAVIGAGAAGLVAAHELRREGHEVVVFERGNKVGGTWVYNPTTESDPLGIDPARTVVHSSLYASLRTNLPREAMGFREYPFVAKNGAHRDPRRFPGHGEVLEYLNDYTTEFGLGELVRFGAEVRRVGLEGGKWKVRSTACGEPLDEVYDAVVVCNGHHTEPRIAEIPGNILIYALRHGQDFKSTATITVFLSHFEIKDIAGVAKEVHIASRSVTDGTMGKLPGHDNMWLHSMIESAHGDGTVVFRDGSAICADVILHCTGYKYHFAFLDVNDSVTVDDNRVGPLYKQVFPPLLAPLLSFVGLPWKVVPFPLCELQSKWIAGVLSGRVSLPSSDEMMADVEAFYRTLDASGIPKHYTHNIGDSQFEYNDWLATECGCPPSEEWRKQMYSETSKNRKVRPETYRDEWDDELLVAQAHEDFANCSSEGNGNLSQ</sequence>
<dbReference type="Pfam" id="PF00743">
    <property type="entry name" value="FMO-like"/>
    <property type="match status" value="2"/>
</dbReference>
<dbReference type="PIRSF" id="PIRSF000332">
    <property type="entry name" value="FMO"/>
    <property type="match status" value="1"/>
</dbReference>
<protein>
    <recommendedName>
        <fullName evidence="6">Flavin-containing monooxygenase</fullName>
        <ecNumber evidence="6">1.-.-.-</ecNumber>
    </recommendedName>
</protein>
<evidence type="ECO:0000256" key="5">
    <source>
        <dbReference type="ARBA" id="ARBA00023002"/>
    </source>
</evidence>
<comment type="cofactor">
    <cofactor evidence="6">
        <name>FAD</name>
        <dbReference type="ChEBI" id="CHEBI:57692"/>
    </cofactor>
</comment>
<comment type="similarity">
    <text evidence="1 6">Belongs to the FMO family.</text>
</comment>
<keyword evidence="5 6" id="KW-0560">Oxidoreductase</keyword>
<dbReference type="PANTHER" id="PTHR23023">
    <property type="entry name" value="DIMETHYLANILINE MONOOXYGENASE"/>
    <property type="match status" value="1"/>
</dbReference>
<name>A0AAV6JGI8_9ERIC</name>
<dbReference type="Gene3D" id="3.50.50.60">
    <property type="entry name" value="FAD/NAD(P)-binding domain"/>
    <property type="match status" value="2"/>
</dbReference>
<dbReference type="InterPro" id="IPR000960">
    <property type="entry name" value="Flavin_mOase"/>
</dbReference>
<keyword evidence="4" id="KW-0521">NADP</keyword>
<evidence type="ECO:0000313" key="7">
    <source>
        <dbReference type="EMBL" id="KAG5539828.1"/>
    </source>
</evidence>
<proteinExistence type="inferred from homology"/>
<keyword evidence="6" id="KW-0503">Monooxygenase</keyword>
<dbReference type="GO" id="GO:0050661">
    <property type="term" value="F:NADP binding"/>
    <property type="evidence" value="ECO:0007669"/>
    <property type="project" value="InterPro"/>
</dbReference>
<dbReference type="EC" id="1.-.-.-" evidence="6"/>
<dbReference type="AlphaFoldDB" id="A0AAV6JGI8"/>
<evidence type="ECO:0000256" key="2">
    <source>
        <dbReference type="ARBA" id="ARBA00022630"/>
    </source>
</evidence>
<evidence type="ECO:0000313" key="8">
    <source>
        <dbReference type="Proteomes" id="UP000823749"/>
    </source>
</evidence>
<dbReference type="InterPro" id="IPR050346">
    <property type="entry name" value="FMO-like"/>
</dbReference>
<keyword evidence="3 6" id="KW-0274">FAD</keyword>
<dbReference type="GO" id="GO:0004499">
    <property type="term" value="F:N,N-dimethylaniline monooxygenase activity"/>
    <property type="evidence" value="ECO:0007669"/>
    <property type="project" value="InterPro"/>
</dbReference>
<dbReference type="SUPFAM" id="SSF51905">
    <property type="entry name" value="FAD/NAD(P)-binding domain"/>
    <property type="match status" value="2"/>
</dbReference>
<dbReference type="PRINTS" id="PR00370">
    <property type="entry name" value="FMOXYGENASE"/>
</dbReference>
<accession>A0AAV6JGI8</accession>
<dbReference type="GO" id="GO:0050660">
    <property type="term" value="F:flavin adenine dinucleotide binding"/>
    <property type="evidence" value="ECO:0007669"/>
    <property type="project" value="InterPro"/>
</dbReference>
<dbReference type="InterPro" id="IPR020946">
    <property type="entry name" value="Flavin_mOase-like"/>
</dbReference>
<keyword evidence="2 6" id="KW-0285">Flavoprotein</keyword>
<evidence type="ECO:0000256" key="4">
    <source>
        <dbReference type="ARBA" id="ARBA00022857"/>
    </source>
</evidence>